<dbReference type="EMBL" id="CP033905">
    <property type="protein sequence ID" value="AZR06703.1"/>
    <property type="molecule type" value="Genomic_DNA"/>
</dbReference>
<dbReference type="PROSITE" id="PS50893">
    <property type="entry name" value="ABC_TRANSPORTER_2"/>
    <property type="match status" value="1"/>
</dbReference>
<dbReference type="InterPro" id="IPR003593">
    <property type="entry name" value="AAA+_ATPase"/>
</dbReference>
<comment type="similarity">
    <text evidence="1">Belongs to the ABC transporter superfamily.</text>
</comment>
<organism evidence="6 7">
    <name type="scientific">Trueperella pyogenes</name>
    <dbReference type="NCBI Taxonomy" id="1661"/>
    <lineage>
        <taxon>Bacteria</taxon>
        <taxon>Bacillati</taxon>
        <taxon>Actinomycetota</taxon>
        <taxon>Actinomycetes</taxon>
        <taxon>Actinomycetales</taxon>
        <taxon>Actinomycetaceae</taxon>
        <taxon>Trueperella</taxon>
    </lineage>
</organism>
<dbReference type="CDD" id="cd03257">
    <property type="entry name" value="ABC_NikE_OppD_transporters"/>
    <property type="match status" value="1"/>
</dbReference>
<dbReference type="InterPro" id="IPR017871">
    <property type="entry name" value="ABC_transporter-like_CS"/>
</dbReference>
<evidence type="ECO:0000256" key="3">
    <source>
        <dbReference type="ARBA" id="ARBA00022741"/>
    </source>
</evidence>
<name>A0A3Q9GK05_9ACTO</name>
<keyword evidence="2" id="KW-0813">Transport</keyword>
<keyword evidence="4 6" id="KW-0067">ATP-binding</keyword>
<proteinExistence type="inferred from homology"/>
<evidence type="ECO:0000256" key="2">
    <source>
        <dbReference type="ARBA" id="ARBA00022448"/>
    </source>
</evidence>
<dbReference type="SMART" id="SM00382">
    <property type="entry name" value="AAA"/>
    <property type="match status" value="1"/>
</dbReference>
<evidence type="ECO:0000256" key="4">
    <source>
        <dbReference type="ARBA" id="ARBA00022840"/>
    </source>
</evidence>
<dbReference type="AlphaFoldDB" id="A0A3Q9GK05"/>
<gene>
    <name evidence="6" type="ORF">EBQ10_04930</name>
</gene>
<evidence type="ECO:0000313" key="6">
    <source>
        <dbReference type="EMBL" id="AZR06703.1"/>
    </source>
</evidence>
<dbReference type="GO" id="GO:0005524">
    <property type="term" value="F:ATP binding"/>
    <property type="evidence" value="ECO:0007669"/>
    <property type="project" value="UniProtKB-KW"/>
</dbReference>
<dbReference type="GO" id="GO:0016887">
    <property type="term" value="F:ATP hydrolysis activity"/>
    <property type="evidence" value="ECO:0007669"/>
    <property type="project" value="InterPro"/>
</dbReference>
<dbReference type="Gene3D" id="3.40.50.300">
    <property type="entry name" value="P-loop containing nucleotide triphosphate hydrolases"/>
    <property type="match status" value="1"/>
</dbReference>
<evidence type="ECO:0000259" key="5">
    <source>
        <dbReference type="PROSITE" id="PS50893"/>
    </source>
</evidence>
<dbReference type="RefSeq" id="WP_126920087.1">
    <property type="nucleotide sequence ID" value="NZ_CP033905.1"/>
</dbReference>
<evidence type="ECO:0000313" key="7">
    <source>
        <dbReference type="Proteomes" id="UP000275951"/>
    </source>
</evidence>
<dbReference type="Pfam" id="PF00005">
    <property type="entry name" value="ABC_tran"/>
    <property type="match status" value="1"/>
</dbReference>
<protein>
    <submittedName>
        <fullName evidence="6">ABC transporter ATP-binding protein</fullName>
    </submittedName>
</protein>
<dbReference type="SUPFAM" id="SSF52540">
    <property type="entry name" value="P-loop containing nucleoside triphosphate hydrolases"/>
    <property type="match status" value="1"/>
</dbReference>
<evidence type="ECO:0000256" key="1">
    <source>
        <dbReference type="ARBA" id="ARBA00005417"/>
    </source>
</evidence>
<dbReference type="InterPro" id="IPR050319">
    <property type="entry name" value="ABC_transp_ATP-bind"/>
</dbReference>
<reference evidence="6 7" key="1">
    <citation type="submission" date="2018-11" db="EMBL/GenBank/DDBJ databases">
        <title>Multidrug-resistant genes are associated with an 42-kb island TGI1 carrying a complex class 1 integron in a Trueperella pyogenes.</title>
        <authorList>
            <person name="Dong W."/>
        </authorList>
    </citation>
    <scope>NUCLEOTIDE SEQUENCE [LARGE SCALE GENOMIC DNA]</scope>
    <source>
        <strain evidence="6 7">TP4</strain>
    </source>
</reference>
<dbReference type="PROSITE" id="PS00211">
    <property type="entry name" value="ABC_TRANSPORTER_1"/>
    <property type="match status" value="1"/>
</dbReference>
<dbReference type="PANTHER" id="PTHR43776:SF7">
    <property type="entry name" value="D,D-DIPEPTIDE TRANSPORT ATP-BINDING PROTEIN DDPF-RELATED"/>
    <property type="match status" value="1"/>
</dbReference>
<dbReference type="InterPro" id="IPR003439">
    <property type="entry name" value="ABC_transporter-like_ATP-bd"/>
</dbReference>
<dbReference type="PANTHER" id="PTHR43776">
    <property type="entry name" value="TRANSPORT ATP-BINDING PROTEIN"/>
    <property type="match status" value="1"/>
</dbReference>
<accession>A0A3Q9GK05</accession>
<sequence>MNLFELRGVEKHYGLTRALAPLDLDVVEGRSLGIIGESGSGKTTLIRLMMGIHEPTSGTVTYRGTPVSTKRGPVPLRREAQLVLQDPFAALNPRMRVGQIVGEPLRIHKINQPHRVAEVLAEVGLDAEYAERYPHQLSGGQRQRVAIARALAPRPRVILADEPVSALDVSLRVTIVDLLDELRRALNLTLVIVSHDIGVVQQLCEDVVVMKDGICVERGQTPKLLRYPREQATKELLAATMHLPI</sequence>
<feature type="domain" description="ABC transporter" evidence="5">
    <location>
        <begin position="4"/>
        <end position="237"/>
    </location>
</feature>
<keyword evidence="3" id="KW-0547">Nucleotide-binding</keyword>
<dbReference type="InterPro" id="IPR027417">
    <property type="entry name" value="P-loop_NTPase"/>
</dbReference>
<dbReference type="Proteomes" id="UP000275951">
    <property type="component" value="Chromosome"/>
</dbReference>
<dbReference type="GO" id="GO:0055085">
    <property type="term" value="P:transmembrane transport"/>
    <property type="evidence" value="ECO:0007669"/>
    <property type="project" value="UniProtKB-ARBA"/>
</dbReference>